<organism evidence="1">
    <name type="scientific">Sipha flava</name>
    <name type="common">yellow sugarcane aphid</name>
    <dbReference type="NCBI Taxonomy" id="143950"/>
    <lineage>
        <taxon>Eukaryota</taxon>
        <taxon>Metazoa</taxon>
        <taxon>Ecdysozoa</taxon>
        <taxon>Arthropoda</taxon>
        <taxon>Hexapoda</taxon>
        <taxon>Insecta</taxon>
        <taxon>Pterygota</taxon>
        <taxon>Neoptera</taxon>
        <taxon>Paraneoptera</taxon>
        <taxon>Hemiptera</taxon>
        <taxon>Sternorrhyncha</taxon>
        <taxon>Aphidomorpha</taxon>
        <taxon>Aphidoidea</taxon>
        <taxon>Aphididae</taxon>
        <taxon>Sipha</taxon>
    </lineage>
</organism>
<dbReference type="EMBL" id="GGMS01003082">
    <property type="protein sequence ID" value="MBY72285.1"/>
    <property type="molecule type" value="Transcribed_RNA"/>
</dbReference>
<protein>
    <submittedName>
        <fullName evidence="1">Uncharacterized protein</fullName>
    </submittedName>
</protein>
<sequence length="118" mass="14173">MYYDSHDMKTIRCAASLSYRSPVETPNLIRRSRYDCSTSLDLYTRRRIFFLFCLYLPNQLQSFFRFSDFYPVENRLVHRIRPQNLSRYVYQVVNAAKTLCFSYGVTRTFRASLYSNTL</sequence>
<accession>A0A2S2Q3I1</accession>
<proteinExistence type="predicted"/>
<gene>
    <name evidence="1" type="ORF">g.184155</name>
</gene>
<evidence type="ECO:0000313" key="1">
    <source>
        <dbReference type="EMBL" id="MBY72285.1"/>
    </source>
</evidence>
<dbReference type="AlphaFoldDB" id="A0A2S2Q3I1"/>
<reference evidence="1" key="1">
    <citation type="submission" date="2018-04" db="EMBL/GenBank/DDBJ databases">
        <title>Transcriptome assembly of Sipha flava.</title>
        <authorList>
            <person name="Scully E.D."/>
            <person name="Geib S.M."/>
            <person name="Palmer N.A."/>
            <person name="Koch K."/>
            <person name="Bradshaw J."/>
            <person name="Heng-Moss T."/>
            <person name="Sarath G."/>
        </authorList>
    </citation>
    <scope>NUCLEOTIDE SEQUENCE</scope>
</reference>
<name>A0A2S2Q3I1_9HEMI</name>